<feature type="region of interest" description="Disordered" evidence="5">
    <location>
        <begin position="1"/>
        <end position="108"/>
    </location>
</feature>
<reference evidence="8 9" key="1">
    <citation type="submission" date="2024-05" db="EMBL/GenBank/DDBJ databases">
        <title>Culex pipiens pipiens assembly and annotation.</title>
        <authorList>
            <person name="Alout H."/>
            <person name="Durand T."/>
        </authorList>
    </citation>
    <scope>NUCLEOTIDE SEQUENCE [LARGE SCALE GENOMIC DNA]</scope>
    <source>
        <strain evidence="8">HA-2024</strain>
        <tissue evidence="8">Whole body</tissue>
    </source>
</reference>
<feature type="compositionally biased region" description="Basic residues" evidence="5">
    <location>
        <begin position="684"/>
        <end position="697"/>
    </location>
</feature>
<feature type="compositionally biased region" description="Basic residues" evidence="5">
    <location>
        <begin position="892"/>
        <end position="904"/>
    </location>
</feature>
<evidence type="ECO:0000313" key="9">
    <source>
        <dbReference type="Proteomes" id="UP001562425"/>
    </source>
</evidence>
<dbReference type="InterPro" id="IPR019787">
    <property type="entry name" value="Znf_PHD-finger"/>
</dbReference>
<feature type="region of interest" description="Disordered" evidence="5">
    <location>
        <begin position="606"/>
        <end position="625"/>
    </location>
</feature>
<dbReference type="InterPro" id="IPR011011">
    <property type="entry name" value="Znf_FYVE_PHD"/>
</dbReference>
<keyword evidence="2 4" id="KW-0863">Zinc-finger</keyword>
<comment type="caution">
    <text evidence="8">The sequence shown here is derived from an EMBL/GenBank/DDBJ whole genome shotgun (WGS) entry which is preliminary data.</text>
</comment>
<evidence type="ECO:0008006" key="10">
    <source>
        <dbReference type="Google" id="ProtNLM"/>
    </source>
</evidence>
<dbReference type="EMBL" id="JBEHCU010011960">
    <property type="protein sequence ID" value="KAL1376060.1"/>
    <property type="molecule type" value="Genomic_DNA"/>
</dbReference>
<dbReference type="SUPFAM" id="SSF57903">
    <property type="entry name" value="FYVE/PHD zinc finger"/>
    <property type="match status" value="1"/>
</dbReference>
<dbReference type="SMART" id="SM00355">
    <property type="entry name" value="ZnF_C2H2"/>
    <property type="match status" value="7"/>
</dbReference>
<dbReference type="PANTHER" id="PTHR45725:SF1">
    <property type="entry name" value="DISHEVELLED ASSOCIATED ACTIVATOR OF MORPHOGENESIS, ISOFORM D"/>
    <property type="match status" value="1"/>
</dbReference>
<dbReference type="Gene3D" id="3.30.160.60">
    <property type="entry name" value="Classic Zinc Finger"/>
    <property type="match status" value="2"/>
</dbReference>
<dbReference type="Gene3D" id="3.30.40.10">
    <property type="entry name" value="Zinc/RING finger domain, C3HC4 (zinc finger)"/>
    <property type="match status" value="1"/>
</dbReference>
<feature type="domain" description="C2H2-type" evidence="7">
    <location>
        <begin position="392"/>
        <end position="419"/>
    </location>
</feature>
<dbReference type="InterPro" id="IPR051425">
    <property type="entry name" value="Formin_Homology"/>
</dbReference>
<feature type="region of interest" description="Disordered" evidence="5">
    <location>
        <begin position="862"/>
        <end position="1135"/>
    </location>
</feature>
<feature type="compositionally biased region" description="Polar residues" evidence="5">
    <location>
        <begin position="1066"/>
        <end position="1079"/>
    </location>
</feature>
<evidence type="ECO:0000256" key="1">
    <source>
        <dbReference type="ARBA" id="ARBA00022723"/>
    </source>
</evidence>
<dbReference type="PROSITE" id="PS01359">
    <property type="entry name" value="ZF_PHD_1"/>
    <property type="match status" value="1"/>
</dbReference>
<feature type="compositionally biased region" description="Pro residues" evidence="5">
    <location>
        <begin position="926"/>
        <end position="939"/>
    </location>
</feature>
<feature type="compositionally biased region" description="Basic residues" evidence="5">
    <location>
        <begin position="862"/>
        <end position="880"/>
    </location>
</feature>
<sequence>NIPEQPVPEEEPTPVEPVSQPPAPTPRAEEDDVKLDPVEMDIEEEGDRQPVNLPPEMGPAPMPVEHQQQDPVAEPMAVDEEEQPEEAPSAPAPPSVEEAEPAAPPSDGIVVADEDAQTFDLTLDEPLDKMDIRQFIKICLKSTVPFCLYCNHARRIAVNGKYLALHLVATHRFQATVNSITAEELLPATIVQRFKASLEELEAMFFNLETFDSCWTAEEKAVTYPKQFECFQCRFVTRIHKELYLHNRKMHQKALTICLMCRGNFFSYSELLCHMCPGAPNRMVILDYQFRCCCCNIDGIPSAFRLMVHLRKRHFACDVCLEQCTEQGALSNHVWKHKLHHLCYRCGIAYRNKADILKHLFWKHGTEGVLCKKCLQKKWPHVYHFCVPPAQFVCDVCQLGFRKSLALKVHQRLHNGEEKYPCTEDDCEKKFISKKLLLKHVQRHYEPPPPPPSPPKPPKEPTPEPEPVPVVAPKEEPVEEAIVKKEDPDAPVVIKEEKKEGEPSAQPEQATPRKKKKKRSKEDDLMMNLPALNLSESDSSDDSDADHSNASSSRKFAATESGDEEKDAVKKEEPKQEQQQQEMDDEEDKSAGAEQIVNIWNNFKNYQASRNNSRRPSVSDEVSEEQFVERMLKSKILHVTQSDHDYCMMYRKVYPEVKASEGGETIVIDDDGNVEGKTSLLKSPSKKQKSPRKRKASKSGSDSSSSESGSDSDSSCECGSNCSCSSSSSGSSSSSSDDSDSSDENSAKKKEKKEEQKQQQTKVEEPVPVVVAPVVEEPPVEPPEPVDPDTIIHESDLETDVTLTDEEFYDEHPQKLANQMLAEKRRQLMMQTCASPMNSYGIVENSRPSTPSLPEEMVAAKKKVKVKKKKRERKVTKKTPPRLALPHEAPAVHHHHHHHHHAAPHQHPNIPPPLNLNHVDQFSPAPVLPAVPHTAPPMLHPMEPATPQGIPSAAVPESPETSFVGSRINTPRLSTGNSSESDAPLKRSQRSRKPNKFYGYTSDDELPPTLTPLVSKNPEKSILSVMKPTPPPNLVWSKEDLPSPPKSKPSKSRTSEHHTPNDADSDSSQEGALQISQKPVKTKASRVAAAAAPPPLPKLKLSLSTKKTPARGTPKTPAGGRKRAPPKSKTPKSAPPVIAPIVPPAYPPPTSAPVILPAAATAPFQPPIPNPAAPKVLPLGSFPGIHTEFFPPSQIRIPAGWRPPREGESVYCYCRCPYDEVSEMIACDGDNCRIEWFHFECVGIIMPPKGKWYCPECKMKQAGGAGGESSATVVHAAELQDNLLDSN</sequence>
<feature type="compositionally biased region" description="Pro residues" evidence="5">
    <location>
        <begin position="52"/>
        <end position="62"/>
    </location>
</feature>
<keyword evidence="1" id="KW-0479">Metal-binding</keyword>
<feature type="non-terminal residue" evidence="8">
    <location>
        <position position="1"/>
    </location>
</feature>
<keyword evidence="3" id="KW-0862">Zinc</keyword>
<dbReference type="InterPro" id="IPR019786">
    <property type="entry name" value="Zinc_finger_PHD-type_CS"/>
</dbReference>
<feature type="compositionally biased region" description="Low complexity" evidence="5">
    <location>
        <begin position="1098"/>
        <end position="1107"/>
    </location>
</feature>
<feature type="compositionally biased region" description="Pro residues" evidence="5">
    <location>
        <begin position="447"/>
        <end position="456"/>
    </location>
</feature>
<dbReference type="PROSITE" id="PS50016">
    <property type="entry name" value="ZF_PHD_2"/>
    <property type="match status" value="1"/>
</dbReference>
<gene>
    <name evidence="8" type="ORF">pipiens_017104</name>
</gene>
<feature type="compositionally biased region" description="Acidic residues" evidence="5">
    <location>
        <begin position="29"/>
        <end position="46"/>
    </location>
</feature>
<name>A0ABD1CI30_CULPP</name>
<dbReference type="Proteomes" id="UP001562425">
    <property type="component" value="Unassembled WGS sequence"/>
</dbReference>
<dbReference type="InterPro" id="IPR036236">
    <property type="entry name" value="Znf_C2H2_sf"/>
</dbReference>
<feature type="compositionally biased region" description="Basic and acidic residues" evidence="5">
    <location>
        <begin position="567"/>
        <end position="576"/>
    </location>
</feature>
<dbReference type="SMART" id="SM00249">
    <property type="entry name" value="PHD"/>
    <property type="match status" value="1"/>
</dbReference>
<dbReference type="SUPFAM" id="SSF57667">
    <property type="entry name" value="beta-beta-alpha zinc fingers"/>
    <property type="match status" value="1"/>
</dbReference>
<feature type="domain" description="C2H2-type" evidence="7">
    <location>
        <begin position="420"/>
        <end position="449"/>
    </location>
</feature>
<feature type="region of interest" description="Disordered" evidence="5">
    <location>
        <begin position="665"/>
        <end position="791"/>
    </location>
</feature>
<dbReference type="GO" id="GO:0008270">
    <property type="term" value="F:zinc ion binding"/>
    <property type="evidence" value="ECO:0007669"/>
    <property type="project" value="UniProtKB-KW"/>
</dbReference>
<evidence type="ECO:0000256" key="4">
    <source>
        <dbReference type="PROSITE-ProRule" id="PRU00042"/>
    </source>
</evidence>
<feature type="compositionally biased region" description="Basic and acidic residues" evidence="5">
    <location>
        <begin position="473"/>
        <end position="502"/>
    </location>
</feature>
<protein>
    <recommendedName>
        <fullName evidence="10">Chromatin remodeling protein</fullName>
    </recommendedName>
</protein>
<feature type="compositionally biased region" description="Basic residues" evidence="5">
    <location>
        <begin position="1120"/>
        <end position="1130"/>
    </location>
</feature>
<dbReference type="PROSITE" id="PS00028">
    <property type="entry name" value="ZINC_FINGER_C2H2_1"/>
    <property type="match status" value="4"/>
</dbReference>
<evidence type="ECO:0000256" key="5">
    <source>
        <dbReference type="SAM" id="MobiDB-lite"/>
    </source>
</evidence>
<evidence type="ECO:0000259" key="6">
    <source>
        <dbReference type="PROSITE" id="PS50016"/>
    </source>
</evidence>
<evidence type="ECO:0000256" key="2">
    <source>
        <dbReference type="ARBA" id="ARBA00022771"/>
    </source>
</evidence>
<accession>A0ABD1CI30</accession>
<feature type="compositionally biased region" description="Basic and acidic residues" evidence="5">
    <location>
        <begin position="745"/>
        <end position="765"/>
    </location>
</feature>
<proteinExistence type="predicted"/>
<dbReference type="InterPro" id="IPR013083">
    <property type="entry name" value="Znf_RING/FYVE/PHD"/>
</dbReference>
<dbReference type="PROSITE" id="PS50157">
    <property type="entry name" value="ZINC_FINGER_C2H2_2"/>
    <property type="match status" value="2"/>
</dbReference>
<dbReference type="CDD" id="cd15505">
    <property type="entry name" value="PHD_ING"/>
    <property type="match status" value="1"/>
</dbReference>
<feature type="compositionally biased region" description="Low complexity" evidence="5">
    <location>
        <begin position="766"/>
        <end position="777"/>
    </location>
</feature>
<evidence type="ECO:0000259" key="7">
    <source>
        <dbReference type="PROSITE" id="PS50157"/>
    </source>
</evidence>
<dbReference type="PANTHER" id="PTHR45725">
    <property type="entry name" value="FORMIN HOMOLOGY 2 FAMILY MEMBER"/>
    <property type="match status" value="1"/>
</dbReference>
<feature type="compositionally biased region" description="Polar residues" evidence="5">
    <location>
        <begin position="959"/>
        <end position="981"/>
    </location>
</feature>
<evidence type="ECO:0000256" key="3">
    <source>
        <dbReference type="ARBA" id="ARBA00022833"/>
    </source>
</evidence>
<keyword evidence="9" id="KW-1185">Reference proteome</keyword>
<dbReference type="InterPro" id="IPR013087">
    <property type="entry name" value="Znf_C2H2_type"/>
</dbReference>
<feature type="compositionally biased region" description="Polar residues" evidence="5">
    <location>
        <begin position="606"/>
        <end position="616"/>
    </location>
</feature>
<feature type="region of interest" description="Disordered" evidence="5">
    <location>
        <begin position="443"/>
        <end position="596"/>
    </location>
</feature>
<organism evidence="8 9">
    <name type="scientific">Culex pipiens pipiens</name>
    <name type="common">Northern house mosquito</name>
    <dbReference type="NCBI Taxonomy" id="38569"/>
    <lineage>
        <taxon>Eukaryota</taxon>
        <taxon>Metazoa</taxon>
        <taxon>Ecdysozoa</taxon>
        <taxon>Arthropoda</taxon>
        <taxon>Hexapoda</taxon>
        <taxon>Insecta</taxon>
        <taxon>Pterygota</taxon>
        <taxon>Neoptera</taxon>
        <taxon>Endopterygota</taxon>
        <taxon>Diptera</taxon>
        <taxon>Nematocera</taxon>
        <taxon>Culicoidea</taxon>
        <taxon>Culicidae</taxon>
        <taxon>Culicinae</taxon>
        <taxon>Culicini</taxon>
        <taxon>Culex</taxon>
        <taxon>Culex</taxon>
    </lineage>
</organism>
<dbReference type="InterPro" id="IPR001965">
    <property type="entry name" value="Znf_PHD"/>
</dbReference>
<feature type="compositionally biased region" description="Low complexity" evidence="5">
    <location>
        <begin position="698"/>
        <end position="736"/>
    </location>
</feature>
<feature type="domain" description="PHD-type" evidence="6">
    <location>
        <begin position="1209"/>
        <end position="1260"/>
    </location>
</feature>
<evidence type="ECO:0000313" key="8">
    <source>
        <dbReference type="EMBL" id="KAL1376060.1"/>
    </source>
</evidence>